<accession>A0A4Q7WMF0</accession>
<gene>
    <name evidence="2" type="ORF">EV645_6115</name>
</gene>
<dbReference type="InterPro" id="IPR050789">
    <property type="entry name" value="Diverse_Enzym_Activities"/>
</dbReference>
<proteinExistence type="predicted"/>
<dbReference type="Pfam" id="PF00144">
    <property type="entry name" value="Beta-lactamase"/>
    <property type="match status" value="1"/>
</dbReference>
<dbReference type="PANTHER" id="PTHR43283">
    <property type="entry name" value="BETA-LACTAMASE-RELATED"/>
    <property type="match status" value="1"/>
</dbReference>
<name>A0A4Q7WMF0_9ACTN</name>
<dbReference type="Proteomes" id="UP000292027">
    <property type="component" value="Unassembled WGS sequence"/>
</dbReference>
<dbReference type="PANTHER" id="PTHR43283:SF7">
    <property type="entry name" value="BETA-LACTAMASE-RELATED DOMAIN-CONTAINING PROTEIN"/>
    <property type="match status" value="1"/>
</dbReference>
<organism evidence="2 3">
    <name type="scientific">Kribbella rubisoli</name>
    <dbReference type="NCBI Taxonomy" id="3075929"/>
    <lineage>
        <taxon>Bacteria</taxon>
        <taxon>Bacillati</taxon>
        <taxon>Actinomycetota</taxon>
        <taxon>Actinomycetes</taxon>
        <taxon>Propionibacteriales</taxon>
        <taxon>Kribbellaceae</taxon>
        <taxon>Kribbella</taxon>
    </lineage>
</organism>
<comment type="caution">
    <text evidence="2">The sequence shown here is derived from an EMBL/GenBank/DDBJ whole genome shotgun (WGS) entry which is preliminary data.</text>
</comment>
<evidence type="ECO:0000259" key="1">
    <source>
        <dbReference type="Pfam" id="PF00144"/>
    </source>
</evidence>
<evidence type="ECO:0000313" key="3">
    <source>
        <dbReference type="Proteomes" id="UP000292027"/>
    </source>
</evidence>
<dbReference type="AlphaFoldDB" id="A0A4Q7WMF0"/>
<reference evidence="2 3" key="1">
    <citation type="journal article" date="2015" name="Stand. Genomic Sci.">
        <title>Genomic Encyclopedia of Bacterial and Archaeal Type Strains, Phase III: the genomes of soil and plant-associated and newly described type strains.</title>
        <authorList>
            <person name="Whitman W.B."/>
            <person name="Woyke T."/>
            <person name="Klenk H.P."/>
            <person name="Zhou Y."/>
            <person name="Lilburn T.G."/>
            <person name="Beck B.J."/>
            <person name="De Vos P."/>
            <person name="Vandamme P."/>
            <person name="Eisen J.A."/>
            <person name="Garrity G."/>
            <person name="Hugenholtz P."/>
            <person name="Kyrpides N.C."/>
        </authorList>
    </citation>
    <scope>NUCLEOTIDE SEQUENCE [LARGE SCALE GENOMIC DNA]</scope>
    <source>
        <strain evidence="2 3">VKM Ac-2540</strain>
    </source>
</reference>
<dbReference type="Gene3D" id="3.40.710.10">
    <property type="entry name" value="DD-peptidase/beta-lactamase superfamily"/>
    <property type="match status" value="1"/>
</dbReference>
<dbReference type="EMBL" id="SHKR01000015">
    <property type="protein sequence ID" value="RZU10958.1"/>
    <property type="molecule type" value="Genomic_DNA"/>
</dbReference>
<feature type="domain" description="Beta-lactamase-related" evidence="1">
    <location>
        <begin position="90"/>
        <end position="375"/>
    </location>
</feature>
<sequence>MATSDDRMTGFPPADESLVDLSGWQDASNVRWAFRHMRELMPTHVIPGDPKYVRPLPSALDPFVCTTPVTRLDGSTATADDVWAGTWTDALLVLHNGTIVDEQYLSGMTPHTPHLLMSVSKSIVGCVAGILVQRGVIDPDAPVTKYVPEVEGSGYGGATVRHVLDMRTGVAFRETYQAADAEVRVMERSMGWRPPQEGDPVGAYNYLTTLGTASEHGGPFTYRSADTDLLGWVCERATGTRMADLVSRLVWIPMGAECAADITCDPVGTAVHDGGISAVARDVARFGQLLLDGHIVPPGWLDDAWHPPADVRDAFAGTDNEPVLPGGWYRNQFWFVPNHRGTALVCLGIHGQMVYVHRETRTVGVKLSSWPDPQNASYLIDTLRTFGAIGAALDG</sequence>
<keyword evidence="3" id="KW-1185">Reference proteome</keyword>
<dbReference type="SUPFAM" id="SSF56601">
    <property type="entry name" value="beta-lactamase/transpeptidase-like"/>
    <property type="match status" value="1"/>
</dbReference>
<dbReference type="RefSeq" id="WP_198681949.1">
    <property type="nucleotide sequence ID" value="NZ_SHKR01000015.1"/>
</dbReference>
<dbReference type="InterPro" id="IPR012338">
    <property type="entry name" value="Beta-lactam/transpept-like"/>
</dbReference>
<dbReference type="InterPro" id="IPR001466">
    <property type="entry name" value="Beta-lactam-related"/>
</dbReference>
<evidence type="ECO:0000313" key="2">
    <source>
        <dbReference type="EMBL" id="RZU10958.1"/>
    </source>
</evidence>
<protein>
    <recommendedName>
        <fullName evidence="1">Beta-lactamase-related domain-containing protein</fullName>
    </recommendedName>
</protein>